<feature type="transmembrane region" description="Helical" evidence="5">
    <location>
        <begin position="28"/>
        <end position="53"/>
    </location>
</feature>
<dbReference type="Pfam" id="PF25487">
    <property type="entry name" value="ETR1_N"/>
    <property type="match status" value="1"/>
</dbReference>
<feature type="transmembrane region" description="Helical" evidence="5">
    <location>
        <begin position="65"/>
        <end position="90"/>
    </location>
</feature>
<dbReference type="Gene3D" id="3.30.450.20">
    <property type="entry name" value="PAS domain"/>
    <property type="match status" value="1"/>
</dbReference>
<dbReference type="SMART" id="SM00387">
    <property type="entry name" value="HATPase_c"/>
    <property type="match status" value="1"/>
</dbReference>
<dbReference type="SMART" id="SM00388">
    <property type="entry name" value="HisKA"/>
    <property type="match status" value="1"/>
</dbReference>
<evidence type="ECO:0000313" key="8">
    <source>
        <dbReference type="EMBL" id="PZW50983.1"/>
    </source>
</evidence>
<keyword evidence="9" id="KW-1185">Reference proteome</keyword>
<dbReference type="AlphaFoldDB" id="A0A2W7JFY6"/>
<evidence type="ECO:0000256" key="5">
    <source>
        <dbReference type="SAM" id="Phobius"/>
    </source>
</evidence>
<feature type="transmembrane region" description="Helical" evidence="5">
    <location>
        <begin position="96"/>
        <end position="116"/>
    </location>
</feature>
<dbReference type="Pfam" id="PF08448">
    <property type="entry name" value="PAS_4"/>
    <property type="match status" value="1"/>
</dbReference>
<dbReference type="RefSeq" id="WP_111396264.1">
    <property type="nucleotide sequence ID" value="NZ_QKYU01000001.1"/>
</dbReference>
<dbReference type="InterPro" id="IPR004358">
    <property type="entry name" value="Sig_transdc_His_kin-like_C"/>
</dbReference>
<feature type="domain" description="Histidine kinase" evidence="6">
    <location>
        <begin position="294"/>
        <end position="514"/>
    </location>
</feature>
<sequence>MAGLLAFLTEPNGLTPHGFCLAWEPGLLWLHAASGLIIAASYYVIPLALACFVRRRSDLAFPWVFRLFAVFILACGTTHLLGVITLWLPFYWLDGLAMVVTAGVSLVAAIVVWPLLPRALALPAPSALREANAALEAKIAESEALAARLRDSEARLRVFFEHVPDLLFILGQRPDGALVVEALNPALAGLIGQEATAAQGRPLDSLLPGPEGAAFARRCEACAGAGTPSQFEAVLSGARGETATVESVLVPLTDPATGQLRVLGSLRDLTERRALERRVSQAQKMQTLGQMTGGIAHDFNNILMGISGVIELLASPRPHPRRLELLGQAGRSVERGGRLVRQLLAFSGRQPLRTTCLDVNQVILAMTNDLITPSLGGAISVQLLLEPGLWPLLADQTEFEAGLLNLAVNARDAMPEGGSLVISTANLTLETGPAEGMPPGDYVLLSVADNGEGMPAEVMARAFDPFFTTKGVGVGTGLGLSQVYGFARQSGGTAQIRSAPGLGTTVMLFLPRGRPDSEGERTVTAVAGDAKPAPVTDAGV</sequence>
<dbReference type="PROSITE" id="PS50109">
    <property type="entry name" value="HIS_KIN"/>
    <property type="match status" value="1"/>
</dbReference>
<dbReference type="InterPro" id="IPR005467">
    <property type="entry name" value="His_kinase_dom"/>
</dbReference>
<dbReference type="NCBIfam" id="TIGR00229">
    <property type="entry name" value="sensory_box"/>
    <property type="match status" value="1"/>
</dbReference>
<organism evidence="8 9">
    <name type="scientific">Humitalea rosea</name>
    <dbReference type="NCBI Taxonomy" id="990373"/>
    <lineage>
        <taxon>Bacteria</taxon>
        <taxon>Pseudomonadati</taxon>
        <taxon>Pseudomonadota</taxon>
        <taxon>Alphaproteobacteria</taxon>
        <taxon>Acetobacterales</taxon>
        <taxon>Roseomonadaceae</taxon>
        <taxon>Humitalea</taxon>
    </lineage>
</organism>
<accession>A0A2W7JFY6</accession>
<dbReference type="CDD" id="cd00082">
    <property type="entry name" value="HisKA"/>
    <property type="match status" value="1"/>
</dbReference>
<dbReference type="GO" id="GO:0000155">
    <property type="term" value="F:phosphorelay sensor kinase activity"/>
    <property type="evidence" value="ECO:0007669"/>
    <property type="project" value="InterPro"/>
</dbReference>
<keyword evidence="5" id="KW-0472">Membrane</keyword>
<dbReference type="InterPro" id="IPR036890">
    <property type="entry name" value="HATPase_C_sf"/>
</dbReference>
<protein>
    <recommendedName>
        <fullName evidence="2">histidine kinase</fullName>
        <ecNumber evidence="2">2.7.13.3</ecNumber>
    </recommendedName>
</protein>
<name>A0A2W7JFY6_9PROT</name>
<dbReference type="InterPro" id="IPR000014">
    <property type="entry name" value="PAS"/>
</dbReference>
<feature type="region of interest" description="Disordered" evidence="4">
    <location>
        <begin position="513"/>
        <end position="540"/>
    </location>
</feature>
<evidence type="ECO:0000259" key="7">
    <source>
        <dbReference type="PROSITE" id="PS50113"/>
    </source>
</evidence>
<evidence type="ECO:0000256" key="4">
    <source>
        <dbReference type="SAM" id="MobiDB-lite"/>
    </source>
</evidence>
<dbReference type="InterPro" id="IPR035965">
    <property type="entry name" value="PAS-like_dom_sf"/>
</dbReference>
<evidence type="ECO:0000313" key="9">
    <source>
        <dbReference type="Proteomes" id="UP000249688"/>
    </source>
</evidence>
<dbReference type="Pfam" id="PF00512">
    <property type="entry name" value="HisKA"/>
    <property type="match status" value="1"/>
</dbReference>
<dbReference type="InterPro" id="IPR013656">
    <property type="entry name" value="PAS_4"/>
</dbReference>
<dbReference type="SUPFAM" id="SSF47384">
    <property type="entry name" value="Homodimeric domain of signal transducing histidine kinase"/>
    <property type="match status" value="1"/>
</dbReference>
<dbReference type="Pfam" id="PF02518">
    <property type="entry name" value="HATPase_c"/>
    <property type="match status" value="1"/>
</dbReference>
<dbReference type="PANTHER" id="PTHR43065:SF42">
    <property type="entry name" value="TWO-COMPONENT SENSOR PPRA"/>
    <property type="match status" value="1"/>
</dbReference>
<dbReference type="PROSITE" id="PS50113">
    <property type="entry name" value="PAC"/>
    <property type="match status" value="1"/>
</dbReference>
<comment type="caution">
    <text evidence="8">The sequence shown here is derived from an EMBL/GenBank/DDBJ whole genome shotgun (WGS) entry which is preliminary data.</text>
</comment>
<dbReference type="OrthoDB" id="9796100at2"/>
<evidence type="ECO:0000256" key="1">
    <source>
        <dbReference type="ARBA" id="ARBA00000085"/>
    </source>
</evidence>
<dbReference type="InterPro" id="IPR003594">
    <property type="entry name" value="HATPase_dom"/>
</dbReference>
<dbReference type="Gene3D" id="3.30.565.10">
    <property type="entry name" value="Histidine kinase-like ATPase, C-terminal domain"/>
    <property type="match status" value="1"/>
</dbReference>
<dbReference type="SUPFAM" id="SSF55785">
    <property type="entry name" value="PYP-like sensor domain (PAS domain)"/>
    <property type="match status" value="1"/>
</dbReference>
<keyword evidence="5" id="KW-0812">Transmembrane</keyword>
<dbReference type="CDD" id="cd00130">
    <property type="entry name" value="PAS"/>
    <property type="match status" value="1"/>
</dbReference>
<evidence type="ECO:0000259" key="6">
    <source>
        <dbReference type="PROSITE" id="PS50109"/>
    </source>
</evidence>
<reference evidence="8 9" key="1">
    <citation type="submission" date="2018-06" db="EMBL/GenBank/DDBJ databases">
        <title>Genomic Encyclopedia of Archaeal and Bacterial Type Strains, Phase II (KMG-II): from individual species to whole genera.</title>
        <authorList>
            <person name="Goeker M."/>
        </authorList>
    </citation>
    <scope>NUCLEOTIDE SEQUENCE [LARGE SCALE GENOMIC DNA]</scope>
    <source>
        <strain evidence="8 9">DSM 24525</strain>
    </source>
</reference>
<dbReference type="SUPFAM" id="SSF55874">
    <property type="entry name" value="ATPase domain of HSP90 chaperone/DNA topoisomerase II/histidine kinase"/>
    <property type="match status" value="1"/>
</dbReference>
<dbReference type="Proteomes" id="UP000249688">
    <property type="component" value="Unassembled WGS sequence"/>
</dbReference>
<dbReference type="EMBL" id="QKYU01000001">
    <property type="protein sequence ID" value="PZW50983.1"/>
    <property type="molecule type" value="Genomic_DNA"/>
</dbReference>
<dbReference type="InterPro" id="IPR036097">
    <property type="entry name" value="HisK_dim/P_sf"/>
</dbReference>
<keyword evidence="3" id="KW-0597">Phosphoprotein</keyword>
<keyword evidence="5" id="KW-1133">Transmembrane helix</keyword>
<feature type="domain" description="PAC" evidence="7">
    <location>
        <begin position="229"/>
        <end position="281"/>
    </location>
</feature>
<evidence type="ECO:0000256" key="2">
    <source>
        <dbReference type="ARBA" id="ARBA00012438"/>
    </source>
</evidence>
<dbReference type="EC" id="2.7.13.3" evidence="2"/>
<gene>
    <name evidence="8" type="ORF">C8P66_101199</name>
</gene>
<dbReference type="InterPro" id="IPR058544">
    <property type="entry name" value="ETR1_N"/>
</dbReference>
<dbReference type="PANTHER" id="PTHR43065">
    <property type="entry name" value="SENSOR HISTIDINE KINASE"/>
    <property type="match status" value="1"/>
</dbReference>
<proteinExistence type="predicted"/>
<dbReference type="InterPro" id="IPR000700">
    <property type="entry name" value="PAS-assoc_C"/>
</dbReference>
<comment type="catalytic activity">
    <reaction evidence="1">
        <text>ATP + protein L-histidine = ADP + protein N-phospho-L-histidine.</text>
        <dbReference type="EC" id="2.7.13.3"/>
    </reaction>
</comment>
<evidence type="ECO:0000256" key="3">
    <source>
        <dbReference type="ARBA" id="ARBA00022553"/>
    </source>
</evidence>
<dbReference type="Gene3D" id="1.10.287.130">
    <property type="match status" value="1"/>
</dbReference>
<dbReference type="InterPro" id="IPR003661">
    <property type="entry name" value="HisK_dim/P_dom"/>
</dbReference>
<dbReference type="PRINTS" id="PR00344">
    <property type="entry name" value="BCTRLSENSOR"/>
</dbReference>